<dbReference type="RefSeq" id="WP_367953268.1">
    <property type="nucleotide sequence ID" value="NZ_JBDPGJ010000002.1"/>
</dbReference>
<dbReference type="EMBL" id="JBDPGJ010000002">
    <property type="protein sequence ID" value="MEX0405371.1"/>
    <property type="molecule type" value="Genomic_DNA"/>
</dbReference>
<evidence type="ECO:0000313" key="10">
    <source>
        <dbReference type="EMBL" id="MEX0405371.1"/>
    </source>
</evidence>
<evidence type="ECO:0000256" key="3">
    <source>
        <dbReference type="ARBA" id="ARBA00022448"/>
    </source>
</evidence>
<evidence type="ECO:0000256" key="2">
    <source>
        <dbReference type="ARBA" id="ARBA00008537"/>
    </source>
</evidence>
<feature type="transmembrane region" description="Helical" evidence="8">
    <location>
        <begin position="80"/>
        <end position="99"/>
    </location>
</feature>
<accession>A0ABV3SF82</accession>
<evidence type="ECO:0000256" key="7">
    <source>
        <dbReference type="ARBA" id="ARBA00023136"/>
    </source>
</evidence>
<feature type="transmembrane region" description="Helical" evidence="8">
    <location>
        <begin position="358"/>
        <end position="385"/>
    </location>
</feature>
<feature type="transmembrane region" description="Helical" evidence="8">
    <location>
        <begin position="304"/>
        <end position="321"/>
    </location>
</feature>
<dbReference type="PROSITE" id="PS00216">
    <property type="entry name" value="SUGAR_TRANSPORT_1"/>
    <property type="match status" value="1"/>
</dbReference>
<dbReference type="Gene3D" id="1.20.1720.10">
    <property type="entry name" value="Multidrug resistance protein D"/>
    <property type="match status" value="1"/>
</dbReference>
<sequence>MENSFTEVPHRGLITLSIMLATIMQVLDTTIANVALPTMTGDLGASQDTITWVLTSYIVAAAIMTPVTGWLSDRIGRRELFLVTIVGFTVSSMACGLAWNLESMVLFRVTQGLFGAAIVPLSQTFLLDINPKERHGSAMAMWGAGIMVGPIIGPTLGGWLTETLDWRWVFFINLPVGIIAFLGCAAYLPRVAKRLRGFDFFGFAMLSLGVGALQLMLDRGGEVDWFSAAEIWIELGLSITGFWIFAIHLLTGSETFIDPAIFRDRNFVTGLVFIFIVGIILLASLALLPPMLSRLFDHSTIRTGLVMAPRGVGTMISMILVGRLVRIVDARLLVVAGLALTAWSLHDMTGFSPQMDDRLIIVSGVVQGLGLGLVFVPLSTVAFATLEPRFRTDAASLFSLVRNIGSSIGISVVTVMLTRNVQVNHAELSTAINPFSPALRAISPAAANGDPAALSQIDQLVNAQALMISYIDDFKLMMIVTLCAIPLALLLRKPRAVAAAPAAAHMD</sequence>
<keyword evidence="7 8" id="KW-0472">Membrane</keyword>
<comment type="caution">
    <text evidence="10">The sequence shown here is derived from an EMBL/GenBank/DDBJ whole genome shotgun (WGS) entry which is preliminary data.</text>
</comment>
<evidence type="ECO:0000256" key="8">
    <source>
        <dbReference type="SAM" id="Phobius"/>
    </source>
</evidence>
<feature type="transmembrane region" description="Helical" evidence="8">
    <location>
        <begin position="474"/>
        <end position="491"/>
    </location>
</feature>
<organism evidence="10 11">
    <name type="scientific">Aquibium pacificus</name>
    <dbReference type="NCBI Taxonomy" id="3153579"/>
    <lineage>
        <taxon>Bacteria</taxon>
        <taxon>Pseudomonadati</taxon>
        <taxon>Pseudomonadota</taxon>
        <taxon>Alphaproteobacteria</taxon>
        <taxon>Hyphomicrobiales</taxon>
        <taxon>Phyllobacteriaceae</taxon>
        <taxon>Aquibium</taxon>
    </lineage>
</organism>
<evidence type="ECO:0000256" key="1">
    <source>
        <dbReference type="ARBA" id="ARBA00004651"/>
    </source>
</evidence>
<dbReference type="CDD" id="cd17503">
    <property type="entry name" value="MFS_LmrB_MDR_like"/>
    <property type="match status" value="1"/>
</dbReference>
<keyword evidence="4" id="KW-1003">Cell membrane</keyword>
<evidence type="ECO:0000313" key="11">
    <source>
        <dbReference type="Proteomes" id="UP001556692"/>
    </source>
</evidence>
<dbReference type="InterPro" id="IPR020846">
    <property type="entry name" value="MFS_dom"/>
</dbReference>
<reference evidence="10 11" key="1">
    <citation type="submission" date="2024-05" db="EMBL/GenBank/DDBJ databases">
        <authorList>
            <person name="Jiang F."/>
        </authorList>
    </citation>
    <scope>NUCLEOTIDE SEQUENCE [LARGE SCALE GENOMIC DNA]</scope>
    <source>
        <strain evidence="10 11">LZ166</strain>
    </source>
</reference>
<dbReference type="Proteomes" id="UP001556692">
    <property type="component" value="Unassembled WGS sequence"/>
</dbReference>
<dbReference type="InterPro" id="IPR005829">
    <property type="entry name" value="Sugar_transporter_CS"/>
</dbReference>
<proteinExistence type="inferred from homology"/>
<feature type="transmembrane region" description="Helical" evidence="8">
    <location>
        <begin position="166"/>
        <end position="188"/>
    </location>
</feature>
<protein>
    <submittedName>
        <fullName evidence="10">DHA2 family efflux MFS transporter permease subunit</fullName>
    </submittedName>
</protein>
<feature type="domain" description="Major facilitator superfamily (MFS) profile" evidence="9">
    <location>
        <begin position="14"/>
        <end position="496"/>
    </location>
</feature>
<dbReference type="InterPro" id="IPR011701">
    <property type="entry name" value="MFS"/>
</dbReference>
<evidence type="ECO:0000256" key="5">
    <source>
        <dbReference type="ARBA" id="ARBA00022692"/>
    </source>
</evidence>
<keyword evidence="11" id="KW-1185">Reference proteome</keyword>
<feature type="transmembrane region" description="Helical" evidence="8">
    <location>
        <begin position="105"/>
        <end position="127"/>
    </location>
</feature>
<dbReference type="Gene3D" id="1.20.1250.20">
    <property type="entry name" value="MFS general substrate transporter like domains"/>
    <property type="match status" value="1"/>
</dbReference>
<dbReference type="InterPro" id="IPR036259">
    <property type="entry name" value="MFS_trans_sf"/>
</dbReference>
<dbReference type="PRINTS" id="PR01036">
    <property type="entry name" value="TCRTETB"/>
</dbReference>
<feature type="transmembrane region" description="Helical" evidence="8">
    <location>
        <begin position="139"/>
        <end position="160"/>
    </location>
</feature>
<keyword evidence="5 8" id="KW-0812">Transmembrane</keyword>
<feature type="transmembrane region" description="Helical" evidence="8">
    <location>
        <begin position="229"/>
        <end position="250"/>
    </location>
</feature>
<dbReference type="SUPFAM" id="SSF103473">
    <property type="entry name" value="MFS general substrate transporter"/>
    <property type="match status" value="1"/>
</dbReference>
<feature type="transmembrane region" description="Helical" evidence="8">
    <location>
        <begin position="271"/>
        <end position="292"/>
    </location>
</feature>
<evidence type="ECO:0000256" key="6">
    <source>
        <dbReference type="ARBA" id="ARBA00022989"/>
    </source>
</evidence>
<feature type="transmembrane region" description="Helical" evidence="8">
    <location>
        <begin position="397"/>
        <end position="417"/>
    </location>
</feature>
<dbReference type="NCBIfam" id="TIGR00711">
    <property type="entry name" value="efflux_EmrB"/>
    <property type="match status" value="1"/>
</dbReference>
<evidence type="ECO:0000256" key="4">
    <source>
        <dbReference type="ARBA" id="ARBA00022475"/>
    </source>
</evidence>
<evidence type="ECO:0000259" key="9">
    <source>
        <dbReference type="PROSITE" id="PS50850"/>
    </source>
</evidence>
<keyword evidence="3" id="KW-0813">Transport</keyword>
<dbReference type="InterPro" id="IPR004638">
    <property type="entry name" value="EmrB-like"/>
</dbReference>
<feature type="transmembrane region" description="Helical" evidence="8">
    <location>
        <begin position="12"/>
        <end position="32"/>
    </location>
</feature>
<comment type="subcellular location">
    <subcellularLocation>
        <location evidence="1">Cell membrane</location>
        <topology evidence="1">Multi-pass membrane protein</topology>
    </subcellularLocation>
</comment>
<dbReference type="Pfam" id="PF07690">
    <property type="entry name" value="MFS_1"/>
    <property type="match status" value="1"/>
</dbReference>
<dbReference type="PANTHER" id="PTHR42718:SF9">
    <property type="entry name" value="MAJOR FACILITATOR SUPERFAMILY MULTIDRUG TRANSPORTER MFSC"/>
    <property type="match status" value="1"/>
</dbReference>
<feature type="transmembrane region" description="Helical" evidence="8">
    <location>
        <begin position="200"/>
        <end position="217"/>
    </location>
</feature>
<keyword evidence="6 8" id="KW-1133">Transmembrane helix</keyword>
<feature type="transmembrane region" description="Helical" evidence="8">
    <location>
        <begin position="328"/>
        <end position="346"/>
    </location>
</feature>
<dbReference type="PANTHER" id="PTHR42718">
    <property type="entry name" value="MAJOR FACILITATOR SUPERFAMILY MULTIDRUG TRANSPORTER MFSC"/>
    <property type="match status" value="1"/>
</dbReference>
<feature type="transmembrane region" description="Helical" evidence="8">
    <location>
        <begin position="52"/>
        <end position="71"/>
    </location>
</feature>
<dbReference type="PROSITE" id="PS50850">
    <property type="entry name" value="MFS"/>
    <property type="match status" value="1"/>
</dbReference>
<name>A0ABV3SF82_9HYPH</name>
<comment type="similarity">
    <text evidence="2">Belongs to the major facilitator superfamily. EmrB family.</text>
</comment>
<gene>
    <name evidence="10" type="ORF">ABGN05_06865</name>
</gene>